<evidence type="ECO:0000313" key="3">
    <source>
        <dbReference type="EMBL" id="KAL2036429.1"/>
    </source>
</evidence>
<proteinExistence type="predicted"/>
<comment type="caution">
    <text evidence="3">The sequence shown here is derived from an EMBL/GenBank/DDBJ whole genome shotgun (WGS) entry which is preliminary data.</text>
</comment>
<dbReference type="Pfam" id="PF20434">
    <property type="entry name" value="BD-FAE"/>
    <property type="match status" value="1"/>
</dbReference>
<dbReference type="EMBL" id="JBEFKJ010000089">
    <property type="protein sequence ID" value="KAL2036429.1"/>
    <property type="molecule type" value="Genomic_DNA"/>
</dbReference>
<dbReference type="InterPro" id="IPR029058">
    <property type="entry name" value="AB_hydrolase_fold"/>
</dbReference>
<dbReference type="PANTHER" id="PTHR48081:SF3">
    <property type="entry name" value="ALPHA_BETA HYDROLASE FOLD-3 DOMAIN-CONTAINING PROTEIN"/>
    <property type="match status" value="1"/>
</dbReference>
<sequence length="333" mass="36505">METVTYSRIGSLDIQLDLYIPHNLPLGRRPAIVHFHGGGMIGGSRKSLFFLQWLRDAALKHGILFISADHRLLIPSTAFDIIEDVKTLFTFLADPCFSRTHLPKGTSLDATRIAVSGESGGGYAARAAGIYAQPRPAAIFLQYAMGGQLLDDHWLAVKEGPLEPSVENITAEAFSELLTQPQEPISYDLIPSPGDKAPNGASRRCMLLLLWWETGELLDYILGAKISKSLRSILPNERADAVPAALRLAILQTQITSDFPPTFLYHGKDDTLILPAESELTYNQLRSLGIEAELHLLEGASHTLMDAHDPSRLTAGAEVLRGKAFEFLLSKLL</sequence>
<dbReference type="Gene3D" id="3.40.50.1820">
    <property type="entry name" value="alpha/beta hydrolase"/>
    <property type="match status" value="1"/>
</dbReference>
<keyword evidence="4" id="KW-1185">Reference proteome</keyword>
<gene>
    <name evidence="3" type="ORF">N7G274_010852</name>
</gene>
<evidence type="ECO:0000256" key="1">
    <source>
        <dbReference type="ARBA" id="ARBA00022801"/>
    </source>
</evidence>
<dbReference type="SUPFAM" id="SSF53474">
    <property type="entry name" value="alpha/beta-Hydrolases"/>
    <property type="match status" value="1"/>
</dbReference>
<keyword evidence="1" id="KW-0378">Hydrolase</keyword>
<evidence type="ECO:0000259" key="2">
    <source>
        <dbReference type="Pfam" id="PF20434"/>
    </source>
</evidence>
<name>A0ABR3ZTN4_9LECA</name>
<evidence type="ECO:0000313" key="4">
    <source>
        <dbReference type="Proteomes" id="UP001590950"/>
    </source>
</evidence>
<organism evidence="3 4">
    <name type="scientific">Stereocaulon virgatum</name>
    <dbReference type="NCBI Taxonomy" id="373712"/>
    <lineage>
        <taxon>Eukaryota</taxon>
        <taxon>Fungi</taxon>
        <taxon>Dikarya</taxon>
        <taxon>Ascomycota</taxon>
        <taxon>Pezizomycotina</taxon>
        <taxon>Lecanoromycetes</taxon>
        <taxon>OSLEUM clade</taxon>
        <taxon>Lecanoromycetidae</taxon>
        <taxon>Lecanorales</taxon>
        <taxon>Lecanorineae</taxon>
        <taxon>Stereocaulaceae</taxon>
        <taxon>Stereocaulon</taxon>
    </lineage>
</organism>
<dbReference type="Proteomes" id="UP001590950">
    <property type="component" value="Unassembled WGS sequence"/>
</dbReference>
<dbReference type="InterPro" id="IPR050300">
    <property type="entry name" value="GDXG_lipolytic_enzyme"/>
</dbReference>
<protein>
    <recommendedName>
        <fullName evidence="2">BD-FAE-like domain-containing protein</fullName>
    </recommendedName>
</protein>
<feature type="domain" description="BD-FAE-like" evidence="2">
    <location>
        <begin position="16"/>
        <end position="132"/>
    </location>
</feature>
<reference evidence="3 4" key="1">
    <citation type="submission" date="2024-09" db="EMBL/GenBank/DDBJ databases">
        <title>Rethinking Asexuality: The Enigmatic Case of Functional Sexual Genes in Lepraria (Stereocaulaceae).</title>
        <authorList>
            <person name="Doellman M."/>
            <person name="Sun Y."/>
            <person name="Barcenas-Pena A."/>
            <person name="Lumbsch H.T."/>
            <person name="Grewe F."/>
        </authorList>
    </citation>
    <scope>NUCLEOTIDE SEQUENCE [LARGE SCALE GENOMIC DNA]</scope>
    <source>
        <strain evidence="3 4">Mercado 3170</strain>
    </source>
</reference>
<accession>A0ABR3ZTN4</accession>
<dbReference type="InterPro" id="IPR049492">
    <property type="entry name" value="BD-FAE-like_dom"/>
</dbReference>
<dbReference type="PANTHER" id="PTHR48081">
    <property type="entry name" value="AB HYDROLASE SUPERFAMILY PROTEIN C4A8.06C"/>
    <property type="match status" value="1"/>
</dbReference>